<keyword evidence="4 9" id="KW-0436">Ligase</keyword>
<dbReference type="SUPFAM" id="SSF53244">
    <property type="entry name" value="MurD-like peptide ligases, peptide-binding domain"/>
    <property type="match status" value="1"/>
</dbReference>
<comment type="catalytic activity">
    <reaction evidence="9">
        <text>UDP-N-acetyl-alpha-D-muramoyl-L-alanine + D-glutamate + ATP = UDP-N-acetyl-alpha-D-muramoyl-L-alanyl-D-glutamate + ADP + phosphate + H(+)</text>
        <dbReference type="Rhea" id="RHEA:16429"/>
        <dbReference type="ChEBI" id="CHEBI:15378"/>
        <dbReference type="ChEBI" id="CHEBI:29986"/>
        <dbReference type="ChEBI" id="CHEBI:30616"/>
        <dbReference type="ChEBI" id="CHEBI:43474"/>
        <dbReference type="ChEBI" id="CHEBI:83898"/>
        <dbReference type="ChEBI" id="CHEBI:83900"/>
        <dbReference type="ChEBI" id="CHEBI:456216"/>
        <dbReference type="EC" id="6.3.2.9"/>
    </reaction>
</comment>
<keyword evidence="9" id="KW-0961">Cell wall biogenesis/degradation</keyword>
<gene>
    <name evidence="9 11" type="primary">murD</name>
    <name evidence="11" type="ORF">V0U35_05120</name>
</gene>
<keyword evidence="5 9" id="KW-0132">Cell division</keyword>
<dbReference type="HAMAP" id="MF_00639">
    <property type="entry name" value="MurD"/>
    <property type="match status" value="1"/>
</dbReference>
<keyword evidence="3 9" id="KW-0963">Cytoplasm</keyword>
<feature type="domain" description="Mur ligase central" evidence="10">
    <location>
        <begin position="121"/>
        <end position="303"/>
    </location>
</feature>
<evidence type="ECO:0000256" key="7">
    <source>
        <dbReference type="ARBA" id="ARBA00022840"/>
    </source>
</evidence>
<dbReference type="InterPro" id="IPR005762">
    <property type="entry name" value="MurD"/>
</dbReference>
<dbReference type="EC" id="6.3.2.9" evidence="9"/>
<evidence type="ECO:0000256" key="3">
    <source>
        <dbReference type="ARBA" id="ARBA00022490"/>
    </source>
</evidence>
<accession>A0ABU7LYG9</accession>
<keyword evidence="9" id="KW-0133">Cell shape</keyword>
<dbReference type="Pfam" id="PF08245">
    <property type="entry name" value="Mur_ligase_M"/>
    <property type="match status" value="1"/>
</dbReference>
<dbReference type="PANTHER" id="PTHR43692">
    <property type="entry name" value="UDP-N-ACETYLMURAMOYLALANINE--D-GLUTAMATE LIGASE"/>
    <property type="match status" value="1"/>
</dbReference>
<evidence type="ECO:0000256" key="8">
    <source>
        <dbReference type="ARBA" id="ARBA00023306"/>
    </source>
</evidence>
<comment type="pathway">
    <text evidence="2 9">Cell wall biogenesis; peptidoglycan biosynthesis.</text>
</comment>
<evidence type="ECO:0000256" key="2">
    <source>
        <dbReference type="ARBA" id="ARBA00004752"/>
    </source>
</evidence>
<dbReference type="SUPFAM" id="SSF51984">
    <property type="entry name" value="MurCD N-terminal domain"/>
    <property type="match status" value="1"/>
</dbReference>
<protein>
    <recommendedName>
        <fullName evidence="9">UDP-N-acetylmuramoylalanine--D-glutamate ligase</fullName>
        <ecNumber evidence="9">6.3.2.9</ecNumber>
    </recommendedName>
    <alternativeName>
        <fullName evidence="9">D-glutamic acid-adding enzyme</fullName>
    </alternativeName>
    <alternativeName>
        <fullName evidence="9">UDP-N-acetylmuramoyl-L-alanyl-D-glutamate synthetase</fullName>
    </alternativeName>
</protein>
<dbReference type="RefSeq" id="WP_330195596.1">
    <property type="nucleotide sequence ID" value="NZ_JAZDRO010000002.1"/>
</dbReference>
<keyword evidence="7 9" id="KW-0067">ATP-binding</keyword>
<name>A0ABU7LYG9_9PROT</name>
<comment type="caution">
    <text evidence="11">The sequence shown here is derived from an EMBL/GenBank/DDBJ whole genome shotgun (WGS) entry which is preliminary data.</text>
</comment>
<dbReference type="Gene3D" id="3.40.50.720">
    <property type="entry name" value="NAD(P)-binding Rossmann-like Domain"/>
    <property type="match status" value="1"/>
</dbReference>
<dbReference type="InterPro" id="IPR013221">
    <property type="entry name" value="Mur_ligase_cen"/>
</dbReference>
<feature type="binding site" evidence="9">
    <location>
        <begin position="123"/>
        <end position="129"/>
    </location>
    <ligand>
        <name>ATP</name>
        <dbReference type="ChEBI" id="CHEBI:30616"/>
    </ligand>
</feature>
<dbReference type="InterPro" id="IPR036565">
    <property type="entry name" value="Mur-like_cat_sf"/>
</dbReference>
<comment type="subcellular location">
    <subcellularLocation>
        <location evidence="1 9">Cytoplasm</location>
    </subcellularLocation>
</comment>
<evidence type="ECO:0000256" key="1">
    <source>
        <dbReference type="ARBA" id="ARBA00004496"/>
    </source>
</evidence>
<evidence type="ECO:0000256" key="9">
    <source>
        <dbReference type="HAMAP-Rule" id="MF_00639"/>
    </source>
</evidence>
<dbReference type="Gene3D" id="3.90.190.20">
    <property type="entry name" value="Mur ligase, C-terminal domain"/>
    <property type="match status" value="1"/>
</dbReference>
<keyword evidence="8 9" id="KW-0131">Cell cycle</keyword>
<dbReference type="Proteomes" id="UP001310692">
    <property type="component" value="Unassembled WGS sequence"/>
</dbReference>
<keyword evidence="6 9" id="KW-0547">Nucleotide-binding</keyword>
<evidence type="ECO:0000256" key="6">
    <source>
        <dbReference type="ARBA" id="ARBA00022741"/>
    </source>
</evidence>
<dbReference type="SUPFAM" id="SSF53623">
    <property type="entry name" value="MurD-like peptide ligases, catalytic domain"/>
    <property type="match status" value="1"/>
</dbReference>
<dbReference type="PROSITE" id="PS01011">
    <property type="entry name" value="FOLYLPOLYGLU_SYNT_1"/>
    <property type="match status" value="1"/>
</dbReference>
<evidence type="ECO:0000313" key="12">
    <source>
        <dbReference type="Proteomes" id="UP001310692"/>
    </source>
</evidence>
<evidence type="ECO:0000256" key="4">
    <source>
        <dbReference type="ARBA" id="ARBA00022598"/>
    </source>
</evidence>
<dbReference type="InterPro" id="IPR018109">
    <property type="entry name" value="Folylpolyglutamate_synth_CS"/>
</dbReference>
<organism evidence="11 12">
    <name type="scientific">Hyphobacterium marinum</name>
    <dbReference type="NCBI Taxonomy" id="3116574"/>
    <lineage>
        <taxon>Bacteria</taxon>
        <taxon>Pseudomonadati</taxon>
        <taxon>Pseudomonadota</taxon>
        <taxon>Alphaproteobacteria</taxon>
        <taxon>Maricaulales</taxon>
        <taxon>Maricaulaceae</taxon>
        <taxon>Hyphobacterium</taxon>
    </lineage>
</organism>
<comment type="function">
    <text evidence="9">Cell wall formation. Catalyzes the addition of glutamate to the nucleotide precursor UDP-N-acetylmuramoyl-L-alanine (UMA).</text>
</comment>
<dbReference type="Pfam" id="PF21799">
    <property type="entry name" value="MurD-like_N"/>
    <property type="match status" value="1"/>
</dbReference>
<keyword evidence="9" id="KW-0573">Peptidoglycan synthesis</keyword>
<dbReference type="PANTHER" id="PTHR43692:SF1">
    <property type="entry name" value="UDP-N-ACETYLMURAMOYLALANINE--D-GLUTAMATE LIGASE"/>
    <property type="match status" value="1"/>
</dbReference>
<keyword evidence="12" id="KW-1185">Reference proteome</keyword>
<reference evidence="11 12" key="1">
    <citation type="submission" date="2024-01" db="EMBL/GenBank/DDBJ databases">
        <title>Hyphobacterium bacterium isolated from marine sediment.</title>
        <authorList>
            <person name="Zhao S."/>
        </authorList>
    </citation>
    <scope>NUCLEOTIDE SEQUENCE [LARGE SCALE GENOMIC DNA]</scope>
    <source>
        <strain evidence="11 12">Y60-23</strain>
    </source>
</reference>
<dbReference type="EMBL" id="JAZDRO010000002">
    <property type="protein sequence ID" value="MEE2566055.1"/>
    <property type="molecule type" value="Genomic_DNA"/>
</dbReference>
<sequence>MIPVRSFAGQHVAVFGLGRTGIATVKALLAGGATVSAWDENEDSRKSAEAAGIETEDLGRRDWGDVAALVLSPGIPLTHPKPHRMVELARAVGARVIGDIELFARELNALADDERPKVIGITGTNGKSTTTALIGHILKRCGRDARVGGNIGEAVLGLEPPRRGAIYVLELSSYQLDLTETLGCDVAMLLNIAPDHLDRHGDLDGYIAAKKRIFANQVKGNTAIVGVDDPHAQKICSAMMAANGRSVVPISSGRTLSRGVYAVGGKLHDSLSGHAEAVMDMATAPALPGRHNSQNAAAAYAAVRALGLEPRQIAAAIKSFPGLPHRLERAGERGNILYVNDSKATNADAAAQALGCYDDIYWIVGGQAKSDGIGALAPFFPRIAKAYLIGEAADAFAKTMGDAVAHETAGTLEAAVDLASRDAAAGGRKNPVILLSPACASFDQFKNYEHRGDMFKIYVKARIGEAREGAA</sequence>
<evidence type="ECO:0000313" key="11">
    <source>
        <dbReference type="EMBL" id="MEE2566055.1"/>
    </source>
</evidence>
<dbReference type="Gene3D" id="3.40.1190.10">
    <property type="entry name" value="Mur-like, catalytic domain"/>
    <property type="match status" value="1"/>
</dbReference>
<dbReference type="GO" id="GO:0008764">
    <property type="term" value="F:UDP-N-acetylmuramoylalanine-D-glutamate ligase activity"/>
    <property type="evidence" value="ECO:0007669"/>
    <property type="project" value="UniProtKB-EC"/>
</dbReference>
<comment type="similarity">
    <text evidence="9">Belongs to the MurCDEF family.</text>
</comment>
<dbReference type="InterPro" id="IPR036615">
    <property type="entry name" value="Mur_ligase_C_dom_sf"/>
</dbReference>
<dbReference type="NCBIfam" id="TIGR01087">
    <property type="entry name" value="murD"/>
    <property type="match status" value="1"/>
</dbReference>
<evidence type="ECO:0000256" key="5">
    <source>
        <dbReference type="ARBA" id="ARBA00022618"/>
    </source>
</evidence>
<proteinExistence type="inferred from homology"/>
<evidence type="ECO:0000259" key="10">
    <source>
        <dbReference type="Pfam" id="PF08245"/>
    </source>
</evidence>